<dbReference type="RefSeq" id="WP_089878074.1">
    <property type="nucleotide sequence ID" value="NZ_FNPF01000001.1"/>
</dbReference>
<dbReference type="InterPro" id="IPR051807">
    <property type="entry name" value="Sec-metab_biosynth-assoc"/>
</dbReference>
<dbReference type="PANTHER" id="PTHR33606:SF3">
    <property type="entry name" value="PROTEIN YCII"/>
    <property type="match status" value="1"/>
</dbReference>
<accession>A0A1H3F9S2</accession>
<evidence type="ECO:0000256" key="1">
    <source>
        <dbReference type="ARBA" id="ARBA00007689"/>
    </source>
</evidence>
<reference evidence="3 4" key="1">
    <citation type="submission" date="2016-10" db="EMBL/GenBank/DDBJ databases">
        <authorList>
            <person name="de Groot N.N."/>
        </authorList>
    </citation>
    <scope>NUCLEOTIDE SEQUENCE [LARGE SCALE GENOMIC DNA]</scope>
    <source>
        <strain evidence="3 4">DSM 26880</strain>
    </source>
</reference>
<dbReference type="InterPro" id="IPR005545">
    <property type="entry name" value="YCII"/>
</dbReference>
<dbReference type="Pfam" id="PF03795">
    <property type="entry name" value="YCII"/>
    <property type="match status" value="1"/>
</dbReference>
<dbReference type="PANTHER" id="PTHR33606">
    <property type="entry name" value="PROTEIN YCII"/>
    <property type="match status" value="1"/>
</dbReference>
<evidence type="ECO:0000259" key="2">
    <source>
        <dbReference type="Pfam" id="PF03795"/>
    </source>
</evidence>
<dbReference type="Proteomes" id="UP000199286">
    <property type="component" value="Unassembled WGS sequence"/>
</dbReference>
<dbReference type="Gene3D" id="3.30.70.1060">
    <property type="entry name" value="Dimeric alpha+beta barrel"/>
    <property type="match status" value="1"/>
</dbReference>
<dbReference type="OrthoDB" id="2293521at2"/>
<dbReference type="AlphaFoldDB" id="A0A1H3F9S2"/>
<evidence type="ECO:0000313" key="4">
    <source>
        <dbReference type="Proteomes" id="UP000199286"/>
    </source>
</evidence>
<protein>
    <recommendedName>
        <fullName evidence="2">YCII-related domain-containing protein</fullName>
    </recommendedName>
</protein>
<feature type="domain" description="YCII-related" evidence="2">
    <location>
        <begin position="1"/>
        <end position="85"/>
    </location>
</feature>
<gene>
    <name evidence="3" type="ORF">SAMN05444340_101290</name>
</gene>
<sequence length="91" mass="10043">MLVALMTHDREDALSIRKENREAHLAYIEATGVVNQAGPLLDDDGQMAGSLIILEVPDMEAARDWADNDPYARAGLFESVTLIQWYRAIGG</sequence>
<dbReference type="InterPro" id="IPR011008">
    <property type="entry name" value="Dimeric_a/b-barrel"/>
</dbReference>
<dbReference type="SUPFAM" id="SSF54909">
    <property type="entry name" value="Dimeric alpha+beta barrel"/>
    <property type="match status" value="1"/>
</dbReference>
<evidence type="ECO:0000313" key="3">
    <source>
        <dbReference type="EMBL" id="SDX87690.1"/>
    </source>
</evidence>
<dbReference type="STRING" id="321339.SAMN05444340_101290"/>
<dbReference type="EMBL" id="FNPF01000001">
    <property type="protein sequence ID" value="SDX87690.1"/>
    <property type="molecule type" value="Genomic_DNA"/>
</dbReference>
<proteinExistence type="inferred from homology"/>
<keyword evidence="4" id="KW-1185">Reference proteome</keyword>
<organism evidence="3 4">
    <name type="scientific">Citreimonas salinaria</name>
    <dbReference type="NCBI Taxonomy" id="321339"/>
    <lineage>
        <taxon>Bacteria</taxon>
        <taxon>Pseudomonadati</taxon>
        <taxon>Pseudomonadota</taxon>
        <taxon>Alphaproteobacteria</taxon>
        <taxon>Rhodobacterales</taxon>
        <taxon>Roseobacteraceae</taxon>
        <taxon>Citreimonas</taxon>
    </lineage>
</organism>
<comment type="similarity">
    <text evidence="1">Belongs to the YciI family.</text>
</comment>
<name>A0A1H3F9S2_9RHOB</name>